<dbReference type="InterPro" id="IPR005625">
    <property type="entry name" value="PepSY-ass_TM"/>
</dbReference>
<keyword evidence="1" id="KW-0472">Membrane</keyword>
<feature type="transmembrane region" description="Helical" evidence="1">
    <location>
        <begin position="145"/>
        <end position="166"/>
    </location>
</feature>
<evidence type="ECO:0000256" key="1">
    <source>
        <dbReference type="SAM" id="Phobius"/>
    </source>
</evidence>
<feature type="transmembrane region" description="Helical" evidence="1">
    <location>
        <begin position="433"/>
        <end position="454"/>
    </location>
</feature>
<reference evidence="2" key="1">
    <citation type="submission" date="2022-05" db="EMBL/GenBank/DDBJ databases">
        <authorList>
            <person name="Sun H.-N."/>
        </authorList>
    </citation>
    <scope>NUCLEOTIDE SEQUENCE</scope>
    <source>
        <strain evidence="2">HB14</strain>
    </source>
</reference>
<feature type="transmembrane region" description="Helical" evidence="1">
    <location>
        <begin position="204"/>
        <end position="228"/>
    </location>
</feature>
<dbReference type="AlphaFoldDB" id="A0A9X2HYI7"/>
<dbReference type="PANTHER" id="PTHR34219:SF3">
    <property type="entry name" value="BLL7967 PROTEIN"/>
    <property type="match status" value="1"/>
</dbReference>
<gene>
    <name evidence="2" type="ORF">M6D89_00215</name>
</gene>
<evidence type="ECO:0000313" key="2">
    <source>
        <dbReference type="EMBL" id="MCP8897713.1"/>
    </source>
</evidence>
<feature type="transmembrane region" description="Helical" evidence="1">
    <location>
        <begin position="377"/>
        <end position="399"/>
    </location>
</feature>
<keyword evidence="1" id="KW-0812">Transmembrane</keyword>
<dbReference type="Proteomes" id="UP001139319">
    <property type="component" value="Unassembled WGS sequence"/>
</dbReference>
<feature type="transmembrane region" description="Helical" evidence="1">
    <location>
        <begin position="20"/>
        <end position="40"/>
    </location>
</feature>
<evidence type="ECO:0000313" key="3">
    <source>
        <dbReference type="Proteomes" id="UP001139319"/>
    </source>
</evidence>
<keyword evidence="3" id="KW-1185">Reference proteome</keyword>
<protein>
    <submittedName>
        <fullName evidence="2">PepSY domain-containing protein</fullName>
    </submittedName>
</protein>
<feature type="transmembrane region" description="Helical" evidence="1">
    <location>
        <begin position="460"/>
        <end position="478"/>
    </location>
</feature>
<accession>A0A9X2HYI7</accession>
<keyword evidence="1" id="KW-1133">Transmembrane helix</keyword>
<dbReference type="EMBL" id="JAMFTH010000001">
    <property type="protein sequence ID" value="MCP8897713.1"/>
    <property type="molecule type" value="Genomic_DNA"/>
</dbReference>
<sequence>MKQLLSPALVKQSLASHAWLGLAVGAFMYLVCLSGSFLVFEHELEHWEQADAPERHQVTPEQVQSAYNLLEKQVMAEQNKAETDSEHHHHMFVMLPTAASPNMRVASDDGSYFVNADGSLGDKVDTPWTQLLIDLHLYLHLPKSFGMIVVSILGVMLCGLIISGFLSHPRIFKDAFTLRPKAAPRLSQADWHNRFSVWGAPFHLMIGVTGAFFGLASLFVLIGAQAFYDGDTSKVVPAIYGAEPELEQPLQTAAVGKALAQMPQIAPEAEPFYITVEDVGTEHQYILLGAEHPERLIYAEQYRFDSAGNYLSKVGFSDGEAGRQAIFSVYRIHFGHFGGLLVKLAYVALGLALAVISVSGINIWLAKRRQRDGLNNIWTAIVWGTPLALGLTAVAQLALGGSSKWIFWGALVIAALLCQWVDRPNRSKGLLQLTGALTLLAMVILHAMAFGAYAWKAAPLGINLSFIATAVLLFWRGLAHIGDNRNEMTERTR</sequence>
<feature type="transmembrane region" description="Helical" evidence="1">
    <location>
        <begin position="344"/>
        <end position="365"/>
    </location>
</feature>
<reference evidence="2" key="2">
    <citation type="submission" date="2023-01" db="EMBL/GenBank/DDBJ databases">
        <title>Gilvimarinus xylanilyticus HB14 isolated from Caulerpa lentillifera aquaculture base in Hainan, China.</title>
        <authorList>
            <person name="Zhang Y.-J."/>
        </authorList>
    </citation>
    <scope>NUCLEOTIDE SEQUENCE</scope>
    <source>
        <strain evidence="2">HB14</strain>
    </source>
</reference>
<organism evidence="2 3">
    <name type="scientific">Gilvimarinus xylanilyticus</name>
    <dbReference type="NCBI Taxonomy" id="2944139"/>
    <lineage>
        <taxon>Bacteria</taxon>
        <taxon>Pseudomonadati</taxon>
        <taxon>Pseudomonadota</taxon>
        <taxon>Gammaproteobacteria</taxon>
        <taxon>Cellvibrionales</taxon>
        <taxon>Cellvibrionaceae</taxon>
        <taxon>Gilvimarinus</taxon>
    </lineage>
</organism>
<dbReference type="Pfam" id="PF03929">
    <property type="entry name" value="PepSY_TM"/>
    <property type="match status" value="1"/>
</dbReference>
<proteinExistence type="predicted"/>
<feature type="transmembrane region" description="Helical" evidence="1">
    <location>
        <begin position="405"/>
        <end position="421"/>
    </location>
</feature>
<comment type="caution">
    <text evidence="2">The sequence shown here is derived from an EMBL/GenBank/DDBJ whole genome shotgun (WGS) entry which is preliminary data.</text>
</comment>
<name>A0A9X2HYI7_9GAMM</name>
<dbReference type="RefSeq" id="WP_253966015.1">
    <property type="nucleotide sequence ID" value="NZ_JAMFTH010000001.1"/>
</dbReference>
<dbReference type="PANTHER" id="PTHR34219">
    <property type="entry name" value="IRON-REGULATED INNER MEMBRANE PROTEIN-RELATED"/>
    <property type="match status" value="1"/>
</dbReference>